<feature type="transmembrane region" description="Helical" evidence="6">
    <location>
        <begin position="343"/>
        <end position="367"/>
    </location>
</feature>
<feature type="transmembrane region" description="Helical" evidence="6">
    <location>
        <begin position="39"/>
        <end position="59"/>
    </location>
</feature>
<dbReference type="InterPro" id="IPR011701">
    <property type="entry name" value="MFS"/>
</dbReference>
<accession>A0A4R3KKH3</accession>
<feature type="transmembrane region" description="Helical" evidence="6">
    <location>
        <begin position="71"/>
        <end position="93"/>
    </location>
</feature>
<dbReference type="GO" id="GO:0005886">
    <property type="term" value="C:plasma membrane"/>
    <property type="evidence" value="ECO:0007669"/>
    <property type="project" value="UniProtKB-SubCell"/>
</dbReference>
<proteinExistence type="predicted"/>
<gene>
    <name evidence="7" type="ORF">EDD72_1028</name>
</gene>
<keyword evidence="8" id="KW-1185">Reference proteome</keyword>
<evidence type="ECO:0000256" key="6">
    <source>
        <dbReference type="SAM" id="Phobius"/>
    </source>
</evidence>
<dbReference type="PANTHER" id="PTHR23513">
    <property type="entry name" value="INTEGRAL MEMBRANE EFFLUX PROTEIN-RELATED"/>
    <property type="match status" value="1"/>
</dbReference>
<comment type="caution">
    <text evidence="7">The sequence shown here is derived from an EMBL/GenBank/DDBJ whole genome shotgun (WGS) entry which is preliminary data.</text>
</comment>
<feature type="transmembrane region" description="Helical" evidence="6">
    <location>
        <begin position="373"/>
        <end position="392"/>
    </location>
</feature>
<evidence type="ECO:0000256" key="3">
    <source>
        <dbReference type="ARBA" id="ARBA00022692"/>
    </source>
</evidence>
<dbReference type="OrthoDB" id="2287060at2"/>
<sequence>MKNKSFTNLLLGIGVTNFGDSLFMIAIPIIIYAQTKNNLLLSISALTSVIPIILGFLLGPLFNKMVSKKSLIFLQIIQMCSVCLVFFVIFIGINHYNFVFIVIGEFIFSLSNYGSYILTQVIVPKVVEEKELAKANSLLTASRNIINGTADVISGILVTVISYFSIFIFDLITYFITILFFAGVEVSNDKGKNTDQVRLRESIKNYRTQIREGISEVFSNKFVVGILIIAVVLQFHTKISLITVVGYFADGGKSYLYGIYFAVLLIGFSLGSLSSTKIKDKIEFSKLTVGSYAFAGIAWLLLVFLFKEIGVLIATFIMTYISGIFEILVVTKFQEIYKDKLGNIFTIFMAIAAVAQIAGLLIAPFMIKLFGNANIILYLGILNFIAIALYALNSYAVRKHKEKELDTI</sequence>
<evidence type="ECO:0000256" key="5">
    <source>
        <dbReference type="ARBA" id="ARBA00023136"/>
    </source>
</evidence>
<dbReference type="SUPFAM" id="SSF103473">
    <property type="entry name" value="MFS general substrate transporter"/>
    <property type="match status" value="1"/>
</dbReference>
<dbReference type="CDD" id="cd06173">
    <property type="entry name" value="MFS_MefA_like"/>
    <property type="match status" value="1"/>
</dbReference>
<evidence type="ECO:0000256" key="4">
    <source>
        <dbReference type="ARBA" id="ARBA00022989"/>
    </source>
</evidence>
<feature type="transmembrane region" description="Helical" evidence="6">
    <location>
        <begin position="171"/>
        <end position="188"/>
    </location>
</feature>
<feature type="transmembrane region" description="Helical" evidence="6">
    <location>
        <begin position="9"/>
        <end position="33"/>
    </location>
</feature>
<feature type="transmembrane region" description="Helical" evidence="6">
    <location>
        <begin position="222"/>
        <end position="249"/>
    </location>
</feature>
<dbReference type="InterPro" id="IPR036259">
    <property type="entry name" value="MFS_trans_sf"/>
</dbReference>
<dbReference type="Gene3D" id="1.20.1250.20">
    <property type="entry name" value="MFS general substrate transporter like domains"/>
    <property type="match status" value="1"/>
</dbReference>
<dbReference type="GO" id="GO:0022857">
    <property type="term" value="F:transmembrane transporter activity"/>
    <property type="evidence" value="ECO:0007669"/>
    <property type="project" value="InterPro"/>
</dbReference>
<evidence type="ECO:0000313" key="7">
    <source>
        <dbReference type="EMBL" id="TCS83970.1"/>
    </source>
</evidence>
<evidence type="ECO:0000256" key="1">
    <source>
        <dbReference type="ARBA" id="ARBA00004651"/>
    </source>
</evidence>
<evidence type="ECO:0000313" key="8">
    <source>
        <dbReference type="Proteomes" id="UP000295788"/>
    </source>
</evidence>
<organism evidence="7 8">
    <name type="scientific">Tepidibacillus fermentans</name>
    <dbReference type="NCBI Taxonomy" id="1281767"/>
    <lineage>
        <taxon>Bacteria</taxon>
        <taxon>Bacillati</taxon>
        <taxon>Bacillota</taxon>
        <taxon>Bacilli</taxon>
        <taxon>Bacillales</taxon>
        <taxon>Bacillaceae</taxon>
        <taxon>Tepidibacillus</taxon>
    </lineage>
</organism>
<feature type="transmembrane region" description="Helical" evidence="6">
    <location>
        <begin position="312"/>
        <end position="331"/>
    </location>
</feature>
<keyword evidence="4 6" id="KW-1133">Transmembrane helix</keyword>
<keyword evidence="3 6" id="KW-0812">Transmembrane</keyword>
<protein>
    <submittedName>
        <fullName evidence="7">MFS transporter</fullName>
    </submittedName>
</protein>
<comment type="subcellular location">
    <subcellularLocation>
        <location evidence="1">Cell membrane</location>
        <topology evidence="1">Multi-pass membrane protein</topology>
    </subcellularLocation>
</comment>
<reference evidence="7 8" key="1">
    <citation type="submission" date="2019-03" db="EMBL/GenBank/DDBJ databases">
        <title>Genomic Encyclopedia of Type Strains, Phase IV (KMG-IV): sequencing the most valuable type-strain genomes for metagenomic binning, comparative biology and taxonomic classification.</title>
        <authorList>
            <person name="Goeker M."/>
        </authorList>
    </citation>
    <scope>NUCLEOTIDE SEQUENCE [LARGE SCALE GENOMIC DNA]</scope>
    <source>
        <strain evidence="7 8">DSM 23802</strain>
    </source>
</reference>
<feature type="transmembrane region" description="Helical" evidence="6">
    <location>
        <begin position="287"/>
        <end position="306"/>
    </location>
</feature>
<dbReference type="AlphaFoldDB" id="A0A4R3KKH3"/>
<dbReference type="PANTHER" id="PTHR23513:SF6">
    <property type="entry name" value="MAJOR FACILITATOR SUPERFAMILY ASSOCIATED DOMAIN-CONTAINING PROTEIN"/>
    <property type="match status" value="1"/>
</dbReference>
<dbReference type="Proteomes" id="UP000295788">
    <property type="component" value="Unassembled WGS sequence"/>
</dbReference>
<keyword evidence="2" id="KW-1003">Cell membrane</keyword>
<name>A0A4R3KKH3_9BACI</name>
<feature type="transmembrane region" description="Helical" evidence="6">
    <location>
        <begin position="255"/>
        <end position="275"/>
    </location>
</feature>
<keyword evidence="5 6" id="KW-0472">Membrane</keyword>
<dbReference type="EMBL" id="SMAB01000002">
    <property type="protein sequence ID" value="TCS83970.1"/>
    <property type="molecule type" value="Genomic_DNA"/>
</dbReference>
<dbReference type="Pfam" id="PF07690">
    <property type="entry name" value="MFS_1"/>
    <property type="match status" value="1"/>
</dbReference>
<evidence type="ECO:0000256" key="2">
    <source>
        <dbReference type="ARBA" id="ARBA00022475"/>
    </source>
</evidence>
<dbReference type="RefSeq" id="WP_132766840.1">
    <property type="nucleotide sequence ID" value="NZ_SMAB01000002.1"/>
</dbReference>
<feature type="transmembrane region" description="Helical" evidence="6">
    <location>
        <begin position="99"/>
        <end position="123"/>
    </location>
</feature>